<dbReference type="Proteomes" id="UP000015106">
    <property type="component" value="Chromosome 1"/>
</dbReference>
<keyword evidence="2" id="KW-0812">Transmembrane</keyword>
<evidence type="ECO:0000256" key="3">
    <source>
        <dbReference type="SAM" id="SignalP"/>
    </source>
</evidence>
<feature type="chain" id="PRO_5009705291" description="Bifunctional inhibitor/plant lipid transfer protein/seed storage helical domain-containing protein" evidence="3">
    <location>
        <begin position="28"/>
        <end position="216"/>
    </location>
</feature>
<sequence>MRAFATAAWVVLLLAAAALVSVSSASASISASVEPSGCNATQLATAIVKNCVEEFEPTNAAACCSSVLPTVDMAGCLCLVVDEPQLALSGTTSQAVFSLYLKCGGKRRSQDKPYEACDDFFATSPPSLPAPASPAPPASPRDMYYPPTPVNEDSSYKIELSTDVGVWVTVIVYLIVMGFAVYERLTRGGNDNEGGQEVNNDQDPEGQGNPRPDGAA</sequence>
<keyword evidence="7" id="KW-1185">Reference proteome</keyword>
<evidence type="ECO:0000313" key="6">
    <source>
        <dbReference type="EnsemblPlants" id="TuG1812G0100003806.01.T01"/>
    </source>
</evidence>
<evidence type="ECO:0000256" key="2">
    <source>
        <dbReference type="SAM" id="Phobius"/>
    </source>
</evidence>
<reference evidence="5 7" key="1">
    <citation type="journal article" date="2013" name="Nature">
        <title>Draft genome of the wheat A-genome progenitor Triticum urartu.</title>
        <authorList>
            <person name="Ling H.Q."/>
            <person name="Zhao S."/>
            <person name="Liu D."/>
            <person name="Wang J."/>
            <person name="Sun H."/>
            <person name="Zhang C."/>
            <person name="Fan H."/>
            <person name="Li D."/>
            <person name="Dong L."/>
            <person name="Tao Y."/>
            <person name="Gao C."/>
            <person name="Wu H."/>
            <person name="Li Y."/>
            <person name="Cui Y."/>
            <person name="Guo X."/>
            <person name="Zheng S."/>
            <person name="Wang B."/>
            <person name="Yu K."/>
            <person name="Liang Q."/>
            <person name="Yang W."/>
            <person name="Lou X."/>
            <person name="Chen J."/>
            <person name="Feng M."/>
            <person name="Jian J."/>
            <person name="Zhang X."/>
            <person name="Luo G."/>
            <person name="Jiang Y."/>
            <person name="Liu J."/>
            <person name="Wang Z."/>
            <person name="Sha Y."/>
            <person name="Zhang B."/>
            <person name="Wu H."/>
            <person name="Tang D."/>
            <person name="Shen Q."/>
            <person name="Xue P."/>
            <person name="Zou S."/>
            <person name="Wang X."/>
            <person name="Liu X."/>
            <person name="Wang F."/>
            <person name="Yang Y."/>
            <person name="An X."/>
            <person name="Dong Z."/>
            <person name="Zhang K."/>
            <person name="Zhang X."/>
            <person name="Luo M.C."/>
            <person name="Dvorak J."/>
            <person name="Tong Y."/>
            <person name="Wang J."/>
            <person name="Yang H."/>
            <person name="Li Z."/>
            <person name="Wang D."/>
            <person name="Zhang A."/>
            <person name="Wang J."/>
        </authorList>
    </citation>
    <scope>NUCLEOTIDE SEQUENCE</scope>
    <source>
        <strain evidence="7">cv. G1812</strain>
    </source>
</reference>
<dbReference type="eggNOG" id="ENOG502R5GV">
    <property type="taxonomic scope" value="Eukaryota"/>
</dbReference>
<organism evidence="5">
    <name type="scientific">Triticum urartu</name>
    <name type="common">Red wild einkorn</name>
    <name type="synonym">Crithodium urartu</name>
    <dbReference type="NCBI Taxonomy" id="4572"/>
    <lineage>
        <taxon>Eukaryota</taxon>
        <taxon>Viridiplantae</taxon>
        <taxon>Streptophyta</taxon>
        <taxon>Embryophyta</taxon>
        <taxon>Tracheophyta</taxon>
        <taxon>Spermatophyta</taxon>
        <taxon>Magnoliopsida</taxon>
        <taxon>Liliopsida</taxon>
        <taxon>Poales</taxon>
        <taxon>Poaceae</taxon>
        <taxon>BOP clade</taxon>
        <taxon>Pooideae</taxon>
        <taxon>Triticodae</taxon>
        <taxon>Triticeae</taxon>
        <taxon>Triticinae</taxon>
        <taxon>Triticum</taxon>
    </lineage>
</organism>
<feature type="compositionally biased region" description="Pro residues" evidence="1">
    <location>
        <begin position="126"/>
        <end position="139"/>
    </location>
</feature>
<name>M7Z3C9_TRIUA</name>
<feature type="signal peptide" evidence="3">
    <location>
        <begin position="1"/>
        <end position="27"/>
    </location>
</feature>
<evidence type="ECO:0000313" key="5">
    <source>
        <dbReference type="EMBL" id="EMS54462.1"/>
    </source>
</evidence>
<feature type="transmembrane region" description="Helical" evidence="2">
    <location>
        <begin position="164"/>
        <end position="182"/>
    </location>
</feature>
<dbReference type="RefSeq" id="XP_048556605.1">
    <property type="nucleotide sequence ID" value="XM_048700648.1"/>
</dbReference>
<dbReference type="EnsemblPlants" id="TuG1812G0100003806.01.T01">
    <property type="protein sequence ID" value="TuG1812G0100003806.01.T01"/>
    <property type="gene ID" value="TuG1812G0100003806.01"/>
</dbReference>
<keyword evidence="2" id="KW-0472">Membrane</keyword>
<gene>
    <name evidence="6" type="primary">LOC125537338</name>
    <name evidence="5" type="ORF">TRIUR3_35353</name>
</gene>
<proteinExistence type="predicted"/>
<keyword evidence="3" id="KW-0732">Signal</keyword>
<dbReference type="GeneID" id="125537338"/>
<keyword evidence="2" id="KW-1133">Transmembrane helix</keyword>
<evidence type="ECO:0000259" key="4">
    <source>
        <dbReference type="Pfam" id="PF14368"/>
    </source>
</evidence>
<dbReference type="Gramene" id="TuG1812G0100003806.01.T01">
    <property type="protein sequence ID" value="TuG1812G0100003806.01.T01"/>
    <property type="gene ID" value="TuG1812G0100003806.01"/>
</dbReference>
<feature type="region of interest" description="Disordered" evidence="1">
    <location>
        <begin position="188"/>
        <end position="216"/>
    </location>
</feature>
<dbReference type="OMA" id="NEHASHM"/>
<feature type="domain" description="Bifunctional inhibitor/plant lipid transfer protein/seed storage helical" evidence="4">
    <location>
        <begin position="18"/>
        <end position="109"/>
    </location>
</feature>
<dbReference type="Pfam" id="PF14368">
    <property type="entry name" value="LTP_2"/>
    <property type="match status" value="1"/>
</dbReference>
<dbReference type="RefSeq" id="XP_048556609.1">
    <property type="nucleotide sequence ID" value="XM_048700652.1"/>
</dbReference>
<dbReference type="OrthoDB" id="658056at2759"/>
<reference evidence="6" key="2">
    <citation type="submission" date="2018-03" db="EMBL/GenBank/DDBJ databases">
        <title>The Triticum urartu genome reveals the dynamic nature of wheat genome evolution.</title>
        <authorList>
            <person name="Ling H."/>
            <person name="Ma B."/>
            <person name="Shi X."/>
            <person name="Liu H."/>
            <person name="Dong L."/>
            <person name="Sun H."/>
            <person name="Cao Y."/>
            <person name="Gao Q."/>
            <person name="Zheng S."/>
            <person name="Li Y."/>
            <person name="Yu Y."/>
            <person name="Du H."/>
            <person name="Qi M."/>
            <person name="Li Y."/>
            <person name="Yu H."/>
            <person name="Cui Y."/>
            <person name="Wang N."/>
            <person name="Chen C."/>
            <person name="Wu H."/>
            <person name="Zhao Y."/>
            <person name="Zhang J."/>
            <person name="Li Y."/>
            <person name="Zhou W."/>
            <person name="Zhang B."/>
            <person name="Hu W."/>
            <person name="Eijk M."/>
            <person name="Tang J."/>
            <person name="Witsenboer H."/>
            <person name="Zhao S."/>
            <person name="Li Z."/>
            <person name="Zhang A."/>
            <person name="Wang D."/>
            <person name="Liang C."/>
        </authorList>
    </citation>
    <scope>NUCLEOTIDE SEQUENCE [LARGE SCALE GENOMIC DNA]</scope>
    <source>
        <strain evidence="6">cv. G1812</strain>
    </source>
</reference>
<dbReference type="AlphaFoldDB" id="M7Z3C9"/>
<evidence type="ECO:0000256" key="1">
    <source>
        <dbReference type="SAM" id="MobiDB-lite"/>
    </source>
</evidence>
<protein>
    <recommendedName>
        <fullName evidence="4">Bifunctional inhibitor/plant lipid transfer protein/seed storage helical domain-containing protein</fullName>
    </recommendedName>
</protein>
<reference evidence="6" key="3">
    <citation type="submission" date="2022-06" db="UniProtKB">
        <authorList>
            <consortium name="EnsemblPlants"/>
        </authorList>
    </citation>
    <scope>IDENTIFICATION</scope>
</reference>
<dbReference type="EMBL" id="KD182132">
    <property type="protein sequence ID" value="EMS54462.1"/>
    <property type="molecule type" value="Genomic_DNA"/>
</dbReference>
<accession>M7Z3C9</accession>
<feature type="region of interest" description="Disordered" evidence="1">
    <location>
        <begin position="125"/>
        <end position="146"/>
    </location>
</feature>
<dbReference type="KEGG" id="tua:125537338"/>
<dbReference type="InterPro" id="IPR016140">
    <property type="entry name" value="Bifunc_inhib/LTP/seed_store"/>
</dbReference>
<evidence type="ECO:0000313" key="7">
    <source>
        <dbReference type="Proteomes" id="UP000015106"/>
    </source>
</evidence>